<dbReference type="InterPro" id="IPR051130">
    <property type="entry name" value="Mito_struct-func_regulator"/>
</dbReference>
<name>A0ABD3A899_9GENT</name>
<dbReference type="InterPro" id="IPR004147">
    <property type="entry name" value="ABC1_dom"/>
</dbReference>
<dbReference type="InterPro" id="IPR000719">
    <property type="entry name" value="Prot_kinase_dom"/>
</dbReference>
<dbReference type="Proteomes" id="UP001630127">
    <property type="component" value="Unassembled WGS sequence"/>
</dbReference>
<accession>A0ABD3A899</accession>
<feature type="domain" description="Protein kinase" evidence="2">
    <location>
        <begin position="168"/>
        <end position="474"/>
    </location>
</feature>
<organism evidence="3 4">
    <name type="scientific">Cinchona calisaya</name>
    <dbReference type="NCBI Taxonomy" id="153742"/>
    <lineage>
        <taxon>Eukaryota</taxon>
        <taxon>Viridiplantae</taxon>
        <taxon>Streptophyta</taxon>
        <taxon>Embryophyta</taxon>
        <taxon>Tracheophyta</taxon>
        <taxon>Spermatophyta</taxon>
        <taxon>Magnoliopsida</taxon>
        <taxon>eudicotyledons</taxon>
        <taxon>Gunneridae</taxon>
        <taxon>Pentapetalae</taxon>
        <taxon>asterids</taxon>
        <taxon>lamiids</taxon>
        <taxon>Gentianales</taxon>
        <taxon>Rubiaceae</taxon>
        <taxon>Cinchonoideae</taxon>
        <taxon>Cinchoneae</taxon>
        <taxon>Cinchona</taxon>
    </lineage>
</organism>
<reference evidence="3 4" key="1">
    <citation type="submission" date="2024-11" db="EMBL/GenBank/DDBJ databases">
        <title>A near-complete genome assembly of Cinchona calisaya.</title>
        <authorList>
            <person name="Lian D.C."/>
            <person name="Zhao X.W."/>
            <person name="Wei L."/>
        </authorList>
    </citation>
    <scope>NUCLEOTIDE SEQUENCE [LARGE SCALE GENOMIC DNA]</scope>
    <source>
        <tissue evidence="3">Nenye</tissue>
    </source>
</reference>
<evidence type="ECO:0000259" key="2">
    <source>
        <dbReference type="SMART" id="SM00220"/>
    </source>
</evidence>
<dbReference type="SUPFAM" id="SSF56112">
    <property type="entry name" value="Protein kinase-like (PK-like)"/>
    <property type="match status" value="1"/>
</dbReference>
<dbReference type="PANTHER" id="PTHR43173:SF28">
    <property type="entry name" value="AARF DOMAIN CONTAINING KINASE 5"/>
    <property type="match status" value="1"/>
</dbReference>
<evidence type="ECO:0000313" key="4">
    <source>
        <dbReference type="Proteomes" id="UP001630127"/>
    </source>
</evidence>
<dbReference type="Pfam" id="PF03109">
    <property type="entry name" value="ABC1"/>
    <property type="match status" value="1"/>
</dbReference>
<dbReference type="SMART" id="SM00220">
    <property type="entry name" value="S_TKc"/>
    <property type="match status" value="1"/>
</dbReference>
<dbReference type="Gene3D" id="1.10.510.10">
    <property type="entry name" value="Transferase(Phosphotransferase) domain 1"/>
    <property type="match status" value="1"/>
</dbReference>
<dbReference type="AlphaFoldDB" id="A0ABD3A899"/>
<dbReference type="InterPro" id="IPR011009">
    <property type="entry name" value="Kinase-like_dom_sf"/>
</dbReference>
<sequence>MRTRFLSNLFPARSKAAAKASLFVFSAAGIATLVDNPNSLYLPPPSNATDFAFLYGAVRSSLSLFTMASTVVDYKYSLYSLPEYSDEYRKVLSEVHLRSAKRILKLCEFNRGFYVKAGQFVSALRQVPKEYSLTLASLQDQTAPCQFKAIKELLVCNLGGDLSEIFLSFDEQPVAAASIAQVHRAILKDHQEVAVKVQYPGLEKQMKFDLATMSFLSKFVAWCFPEYRFGWIVSEFSKSISSELDFTQEAKNSERVAKNFRSNSMVRIPRVFWDLTTSQVLTMQFCEGQKVDDLEFLKRMEISPTKVAKALTEVVSEMIFVHGFLHGDLHPGNILVSPEGQNGFSLVLLDHGICKELDEAFRLNYCQLWKALIFMDSNKIQQLGEQMGVGKYARYFPVIFTGRTLNSKSALGRGMSDEEKKDLKQELTSLKMDDISTFMESLPADFLTVLRADGLLKSLISKLGVPQRVRLRAYAKYAFHGLSTKENLESDTRIKALFSRLEMGIKDTQLTLLLDILEALSLMAAFIHSFTRRFKEIIVSADSVIRNLFTQLRIISFV</sequence>
<protein>
    <recommendedName>
        <fullName evidence="2">Protein kinase domain-containing protein</fullName>
    </recommendedName>
</protein>
<comment type="caution">
    <text evidence="3">The sequence shown here is derived from an EMBL/GenBank/DDBJ whole genome shotgun (WGS) entry which is preliminary data.</text>
</comment>
<dbReference type="CDD" id="cd13969">
    <property type="entry name" value="ADCK1-like"/>
    <property type="match status" value="1"/>
</dbReference>
<gene>
    <name evidence="3" type="ORF">ACH5RR_012064</name>
</gene>
<keyword evidence="4" id="KW-1185">Reference proteome</keyword>
<dbReference type="EMBL" id="JBJUIK010000005">
    <property type="protein sequence ID" value="KAL3527408.1"/>
    <property type="molecule type" value="Genomic_DNA"/>
</dbReference>
<dbReference type="InterPro" id="IPR045307">
    <property type="entry name" value="ADCK1_dom"/>
</dbReference>
<evidence type="ECO:0000256" key="1">
    <source>
        <dbReference type="ARBA" id="ARBA00009670"/>
    </source>
</evidence>
<dbReference type="PANTHER" id="PTHR43173">
    <property type="entry name" value="ABC1 FAMILY PROTEIN"/>
    <property type="match status" value="1"/>
</dbReference>
<evidence type="ECO:0000313" key="3">
    <source>
        <dbReference type="EMBL" id="KAL3527408.1"/>
    </source>
</evidence>
<proteinExistence type="inferred from homology"/>
<comment type="similarity">
    <text evidence="1">Belongs to the protein kinase superfamily. ADCK protein kinase family.</text>
</comment>